<dbReference type="GO" id="GO:0000932">
    <property type="term" value="C:P-body"/>
    <property type="evidence" value="ECO:0007669"/>
    <property type="project" value="TreeGrafter"/>
</dbReference>
<keyword evidence="3" id="KW-1185">Reference proteome</keyword>
<dbReference type="PANTHER" id="PTHR23355">
    <property type="entry name" value="RIBONUCLEASE"/>
    <property type="match status" value="1"/>
</dbReference>
<dbReference type="InterPro" id="IPR050180">
    <property type="entry name" value="RNR_Ribonuclease"/>
</dbReference>
<dbReference type="AlphaFoldDB" id="A0A8J3E914"/>
<dbReference type="SUPFAM" id="SSF50249">
    <property type="entry name" value="Nucleic acid-binding proteins"/>
    <property type="match status" value="1"/>
</dbReference>
<proteinExistence type="predicted"/>
<accession>A0A8J3E914</accession>
<dbReference type="RefSeq" id="WP_117002936.1">
    <property type="nucleotide sequence ID" value="NZ_BMJS01000018.1"/>
</dbReference>
<dbReference type="Gene3D" id="2.40.50.140">
    <property type="entry name" value="Nucleic acid-binding proteins"/>
    <property type="match status" value="1"/>
</dbReference>
<reference evidence="2" key="2">
    <citation type="submission" date="2020-09" db="EMBL/GenBank/DDBJ databases">
        <authorList>
            <person name="Sun Q."/>
            <person name="Zhou Y."/>
        </authorList>
    </citation>
    <scope>NUCLEOTIDE SEQUENCE</scope>
    <source>
        <strain evidence="2">CGMCC 1.15758</strain>
    </source>
</reference>
<gene>
    <name evidence="2" type="ORF">GCM10010995_16620</name>
</gene>
<dbReference type="OrthoDB" id="9764149at2"/>
<protein>
    <submittedName>
        <fullName evidence="2">Ribonuclease II</fullName>
    </submittedName>
</protein>
<dbReference type="GO" id="GO:0003723">
    <property type="term" value="F:RNA binding"/>
    <property type="evidence" value="ECO:0007669"/>
    <property type="project" value="InterPro"/>
</dbReference>
<dbReference type="GO" id="GO:0000175">
    <property type="term" value="F:3'-5'-RNA exonuclease activity"/>
    <property type="evidence" value="ECO:0007669"/>
    <property type="project" value="TreeGrafter"/>
</dbReference>
<comment type="caution">
    <text evidence="2">The sequence shown here is derived from an EMBL/GenBank/DDBJ whole genome shotgun (WGS) entry which is preliminary data.</text>
</comment>
<dbReference type="EMBL" id="BMJS01000018">
    <property type="protein sequence ID" value="GGF99970.1"/>
    <property type="molecule type" value="Genomic_DNA"/>
</dbReference>
<dbReference type="Pfam" id="PF00773">
    <property type="entry name" value="RNB"/>
    <property type="match status" value="1"/>
</dbReference>
<dbReference type="InterPro" id="IPR001900">
    <property type="entry name" value="RNase_II/R"/>
</dbReference>
<evidence type="ECO:0000313" key="2">
    <source>
        <dbReference type="EMBL" id="GGF99970.1"/>
    </source>
</evidence>
<evidence type="ECO:0000313" key="3">
    <source>
        <dbReference type="Proteomes" id="UP000636949"/>
    </source>
</evidence>
<dbReference type="Pfam" id="PF23161">
    <property type="entry name" value="HTH_RNase_II"/>
    <property type="match status" value="1"/>
</dbReference>
<dbReference type="Gene3D" id="1.10.10.10">
    <property type="entry name" value="Winged helix-like DNA-binding domain superfamily/Winged helix DNA-binding domain"/>
    <property type="match status" value="1"/>
</dbReference>
<organism evidence="2 3">
    <name type="scientific">Cysteiniphilum litorale</name>
    <dbReference type="NCBI Taxonomy" id="2056700"/>
    <lineage>
        <taxon>Bacteria</taxon>
        <taxon>Pseudomonadati</taxon>
        <taxon>Pseudomonadota</taxon>
        <taxon>Gammaproteobacteria</taxon>
        <taxon>Thiotrichales</taxon>
        <taxon>Fastidiosibacteraceae</taxon>
        <taxon>Cysteiniphilum</taxon>
    </lineage>
</organism>
<dbReference type="Proteomes" id="UP000636949">
    <property type="component" value="Unassembled WGS sequence"/>
</dbReference>
<reference evidence="2" key="1">
    <citation type="journal article" date="2014" name="Int. J. Syst. Evol. Microbiol.">
        <title>Complete genome sequence of Corynebacterium casei LMG S-19264T (=DSM 44701T), isolated from a smear-ripened cheese.</title>
        <authorList>
            <consortium name="US DOE Joint Genome Institute (JGI-PGF)"/>
            <person name="Walter F."/>
            <person name="Albersmeier A."/>
            <person name="Kalinowski J."/>
            <person name="Ruckert C."/>
        </authorList>
    </citation>
    <scope>NUCLEOTIDE SEQUENCE</scope>
    <source>
        <strain evidence="2">CGMCC 1.15758</strain>
    </source>
</reference>
<evidence type="ECO:0000259" key="1">
    <source>
        <dbReference type="SMART" id="SM00955"/>
    </source>
</evidence>
<dbReference type="PANTHER" id="PTHR23355:SF42">
    <property type="entry name" value="RIBONUCLEASE II, CHLOROPLASTIC_MITOCHONDRIAL"/>
    <property type="match status" value="1"/>
</dbReference>
<sequence length="607" mass="68490">MQLDSLVIFKNRPARVIGFVDKKVEIQLEDEKTVKLPEKNLLLLHDGGFKKFEVLTTDLGEGELIDAWGLLQGAKTNYSELSELIYGEYNCTTVYGTWQIVQKGLHFFAHEDEIGVNTPEAVDDIIKQAQEKAQKAQALETFITRLKQKTYAPEDEPFVKELASYALGQAAGCRFFKLIDKEETPVNAHALLLDIGYWDEFVNPYPMRLDAALQAPVFELPEMQSQSRVDLTHLASYAIDDEDSHDPDDALSFDETTQKLWVHVADPASLVDVDGEIDKEARARGSNLYLPEGVIPMLPHQITEDLALGLHPTSPALSIGFKLIDGEVKNIEIVLSTIKVTRLSYQEAEHKLTEAPFSHFVCFSNEFSSYRRMHGAVELQFSEVKLKLRDKKVNIIPLATLQSRNIVRDAMLMAGVAVATFADQHEIPLPFSTQPEHDLSEEEQTPQLMSEMFATRRRLQKGQYKSSADRHAGMGLNAYVQATSPLRRYLDMVVHQQIRRFLKSETLFSGEEILMRIGESESGIKAARQAESFSNNHWKCVYLMQNPNWQGEAVVIEKQQGNRVTVFIPGLSLIKKLTLAESAELDTTITVTLSDVKLATQDIYFRV</sequence>
<dbReference type="InterPro" id="IPR056404">
    <property type="entry name" value="HTH_RNase_II"/>
</dbReference>
<dbReference type="InterPro" id="IPR036388">
    <property type="entry name" value="WH-like_DNA-bd_sf"/>
</dbReference>
<name>A0A8J3E914_9GAMM</name>
<dbReference type="SMART" id="SM00955">
    <property type="entry name" value="RNB"/>
    <property type="match status" value="1"/>
</dbReference>
<dbReference type="GO" id="GO:0006402">
    <property type="term" value="P:mRNA catabolic process"/>
    <property type="evidence" value="ECO:0007669"/>
    <property type="project" value="TreeGrafter"/>
</dbReference>
<dbReference type="InterPro" id="IPR012340">
    <property type="entry name" value="NA-bd_OB-fold"/>
</dbReference>
<feature type="domain" description="RNB" evidence="1">
    <location>
        <begin position="228"/>
        <end position="504"/>
    </location>
</feature>